<organism evidence="3 4">
    <name type="scientific">Lepraria finkii</name>
    <dbReference type="NCBI Taxonomy" id="1340010"/>
    <lineage>
        <taxon>Eukaryota</taxon>
        <taxon>Fungi</taxon>
        <taxon>Dikarya</taxon>
        <taxon>Ascomycota</taxon>
        <taxon>Pezizomycotina</taxon>
        <taxon>Lecanoromycetes</taxon>
        <taxon>OSLEUM clade</taxon>
        <taxon>Lecanoromycetidae</taxon>
        <taxon>Lecanorales</taxon>
        <taxon>Lecanorineae</taxon>
        <taxon>Stereocaulaceae</taxon>
        <taxon>Lepraria</taxon>
    </lineage>
</organism>
<feature type="transmembrane region" description="Helical" evidence="1">
    <location>
        <begin position="68"/>
        <end position="91"/>
    </location>
</feature>
<dbReference type="InterPro" id="IPR019402">
    <property type="entry name" value="CWH43_N"/>
</dbReference>
<feature type="domain" description="CWH43-like N-terminal" evidence="2">
    <location>
        <begin position="16"/>
        <end position="100"/>
    </location>
</feature>
<keyword evidence="1" id="KW-0472">Membrane</keyword>
<reference evidence="3 4" key="1">
    <citation type="submission" date="2024-09" db="EMBL/GenBank/DDBJ databases">
        <title>Rethinking Asexuality: The Enigmatic Case of Functional Sexual Genes in Lepraria (Stereocaulaceae).</title>
        <authorList>
            <person name="Doellman M."/>
            <person name="Sun Y."/>
            <person name="Barcenas-Pena A."/>
            <person name="Lumbsch H.T."/>
            <person name="Grewe F."/>
        </authorList>
    </citation>
    <scope>NUCLEOTIDE SEQUENCE [LARGE SCALE GENOMIC DNA]</scope>
    <source>
        <strain evidence="3 4">Grewe 0041</strain>
    </source>
</reference>
<keyword evidence="1" id="KW-1133">Transmembrane helix</keyword>
<dbReference type="Pfam" id="PF10277">
    <property type="entry name" value="Frag1"/>
    <property type="match status" value="1"/>
</dbReference>
<proteinExistence type="predicted"/>
<evidence type="ECO:0000259" key="2">
    <source>
        <dbReference type="Pfam" id="PF10277"/>
    </source>
</evidence>
<evidence type="ECO:0000313" key="4">
    <source>
        <dbReference type="Proteomes" id="UP001590951"/>
    </source>
</evidence>
<dbReference type="EMBL" id="JBHFEH010000028">
    <property type="protein sequence ID" value="KAL2052292.1"/>
    <property type="molecule type" value="Genomic_DNA"/>
</dbReference>
<evidence type="ECO:0000313" key="3">
    <source>
        <dbReference type="EMBL" id="KAL2052292.1"/>
    </source>
</evidence>
<evidence type="ECO:0000256" key="1">
    <source>
        <dbReference type="SAM" id="Phobius"/>
    </source>
</evidence>
<comment type="caution">
    <text evidence="3">The sequence shown here is derived from an EMBL/GenBank/DDBJ whole genome shotgun (WGS) entry which is preliminary data.</text>
</comment>
<keyword evidence="1" id="KW-0812">Transmembrane</keyword>
<accession>A0ABR4B4P6</accession>
<gene>
    <name evidence="3" type="ORF">ABVK25_007451</name>
</gene>
<feature type="transmembrane region" description="Helical" evidence="1">
    <location>
        <begin position="21"/>
        <end position="40"/>
    </location>
</feature>
<name>A0ABR4B4P6_9LECA</name>
<dbReference type="Proteomes" id="UP001590951">
    <property type="component" value="Unassembled WGS sequence"/>
</dbReference>
<protein>
    <recommendedName>
        <fullName evidence="2">CWH43-like N-terminal domain-containing protein</fullName>
    </recommendedName>
</protein>
<keyword evidence="4" id="KW-1185">Reference proteome</keyword>
<sequence length="184" mass="20530">MSPSKPLTVNISLPYLRLLPLITGTAWFITLFTLLIYWLAADRPRYPSQNNPYVAFISDIGANALKPLFMTGGSITAIALLGTIVSVHLVFHRRFARGHHGEHHGESQPRYRKSLLDPSGSVPMGCVSVSDMSYDFRQSWTSERASITALSGFYGDGVECNLHIHSILERDVDRSLNFQSHEGR</sequence>